<dbReference type="Pfam" id="PF00075">
    <property type="entry name" value="RNase_H"/>
    <property type="match status" value="1"/>
</dbReference>
<feature type="non-terminal residue" evidence="12">
    <location>
        <position position="181"/>
    </location>
</feature>
<dbReference type="EC" id="3.1.26.4" evidence="5"/>
<reference evidence="12" key="1">
    <citation type="submission" date="2006-02" db="EMBL/GenBank/DDBJ databases">
        <title>Sampling the accessory genome of the Sinorhizobium genus by suppressive subtractive hybridization.</title>
        <authorList>
            <person name="Moulin L."/>
            <person name="Ghazoui Z."/>
            <person name="Young P."/>
        </authorList>
    </citation>
    <scope>NUCLEOTIDE SEQUENCE</scope>
    <source>
        <strain evidence="12">LMG6217</strain>
    </source>
</reference>
<evidence type="ECO:0000256" key="9">
    <source>
        <dbReference type="ARBA" id="ARBA00022801"/>
    </source>
</evidence>
<evidence type="ECO:0000256" key="1">
    <source>
        <dbReference type="ARBA" id="ARBA00000077"/>
    </source>
</evidence>
<proteinExistence type="inferred from homology"/>
<dbReference type="InterPro" id="IPR022892">
    <property type="entry name" value="RNaseHI"/>
</dbReference>
<evidence type="ECO:0000256" key="2">
    <source>
        <dbReference type="ARBA" id="ARBA00001946"/>
    </source>
</evidence>
<dbReference type="PROSITE" id="PS50879">
    <property type="entry name" value="RNASE_H_1"/>
    <property type="match status" value="1"/>
</dbReference>
<dbReference type="InterPro" id="IPR050092">
    <property type="entry name" value="RNase_H"/>
</dbReference>
<accession>D1CSV7</accession>
<evidence type="ECO:0000256" key="5">
    <source>
        <dbReference type="ARBA" id="ARBA00012180"/>
    </source>
</evidence>
<protein>
    <recommendedName>
        <fullName evidence="5">ribonuclease H</fullName>
        <ecNumber evidence="5">3.1.26.4</ecNumber>
    </recommendedName>
</protein>
<dbReference type="SUPFAM" id="SSF53098">
    <property type="entry name" value="Ribonuclease H-like"/>
    <property type="match status" value="1"/>
</dbReference>
<dbReference type="GO" id="GO:0043137">
    <property type="term" value="P:DNA replication, removal of RNA primer"/>
    <property type="evidence" value="ECO:0007669"/>
    <property type="project" value="TreeGrafter"/>
</dbReference>
<name>D1CSV7_RHIFR</name>
<evidence type="ECO:0000256" key="8">
    <source>
        <dbReference type="ARBA" id="ARBA00022759"/>
    </source>
</evidence>
<sequence>AHGRLIVIRSDSQLLIKGMTTWLANWKRNSWRKSDKRPVENQDLWIQLDALVEGKNLRWEWTKGHNGDAYNEEADRPARQAMRTALIRKNGNLRREYEAKLEDASFKIITLSWKNADARDLVEFEVVCCPTGRNGDPIISSKVASLRGWVLDLGYYPTPRDCRVLDLFDMRSGHAEDVFHV</sequence>
<evidence type="ECO:0000256" key="10">
    <source>
        <dbReference type="ARBA" id="ARBA00022842"/>
    </source>
</evidence>
<evidence type="ECO:0000259" key="11">
    <source>
        <dbReference type="PROSITE" id="PS50879"/>
    </source>
</evidence>
<feature type="non-terminal residue" evidence="12">
    <location>
        <position position="1"/>
    </location>
</feature>
<comment type="cofactor">
    <cofactor evidence="2">
        <name>Mg(2+)</name>
        <dbReference type="ChEBI" id="CHEBI:18420"/>
    </cofactor>
</comment>
<keyword evidence="10" id="KW-0460">Magnesium</keyword>
<comment type="catalytic activity">
    <reaction evidence="1">
        <text>Endonucleolytic cleavage to 5'-phosphomonoester.</text>
        <dbReference type="EC" id="3.1.26.4"/>
    </reaction>
</comment>
<dbReference type="PANTHER" id="PTHR10642">
    <property type="entry name" value="RIBONUCLEASE H1"/>
    <property type="match status" value="1"/>
</dbReference>
<feature type="domain" description="RNase H type-1" evidence="11">
    <location>
        <begin position="1"/>
        <end position="83"/>
    </location>
</feature>
<dbReference type="Gene3D" id="3.30.420.10">
    <property type="entry name" value="Ribonuclease H-like superfamily/Ribonuclease H"/>
    <property type="match status" value="1"/>
</dbReference>
<dbReference type="AlphaFoldDB" id="D1CSV7"/>
<keyword evidence="7" id="KW-0479">Metal-binding</keyword>
<dbReference type="GO" id="GO:0046872">
    <property type="term" value="F:metal ion binding"/>
    <property type="evidence" value="ECO:0007669"/>
    <property type="project" value="UniProtKB-KW"/>
</dbReference>
<evidence type="ECO:0000256" key="6">
    <source>
        <dbReference type="ARBA" id="ARBA00022722"/>
    </source>
</evidence>
<comment type="similarity">
    <text evidence="3">Belongs to the RNase H family.</text>
</comment>
<keyword evidence="6" id="KW-0540">Nuclease</keyword>
<evidence type="ECO:0000256" key="3">
    <source>
        <dbReference type="ARBA" id="ARBA00005300"/>
    </source>
</evidence>
<keyword evidence="8" id="KW-0255">Endonuclease</keyword>
<organism evidence="12">
    <name type="scientific">Rhizobium fredii</name>
    <name type="common">Sinorhizobium fredii</name>
    <dbReference type="NCBI Taxonomy" id="380"/>
    <lineage>
        <taxon>Bacteria</taxon>
        <taxon>Pseudomonadati</taxon>
        <taxon>Pseudomonadota</taxon>
        <taxon>Alphaproteobacteria</taxon>
        <taxon>Hyphomicrobiales</taxon>
        <taxon>Rhizobiaceae</taxon>
        <taxon>Sinorhizobium/Ensifer group</taxon>
        <taxon>Sinorhizobium</taxon>
    </lineage>
</organism>
<keyword evidence="9" id="KW-0378">Hydrolase</keyword>
<dbReference type="InterPro" id="IPR036397">
    <property type="entry name" value="RNaseH_sf"/>
</dbReference>
<dbReference type="EMBL" id="DQ403412">
    <property type="protein sequence ID" value="ABD74911.1"/>
    <property type="molecule type" value="Genomic_DNA"/>
</dbReference>
<evidence type="ECO:0000313" key="12">
    <source>
        <dbReference type="EMBL" id="ABD74911.1"/>
    </source>
</evidence>
<evidence type="ECO:0000256" key="7">
    <source>
        <dbReference type="ARBA" id="ARBA00022723"/>
    </source>
</evidence>
<dbReference type="GO" id="GO:0004523">
    <property type="term" value="F:RNA-DNA hybrid ribonuclease activity"/>
    <property type="evidence" value="ECO:0007669"/>
    <property type="project" value="UniProtKB-EC"/>
</dbReference>
<comment type="subunit">
    <text evidence="4">Monomer.</text>
</comment>
<dbReference type="InterPro" id="IPR012337">
    <property type="entry name" value="RNaseH-like_sf"/>
</dbReference>
<evidence type="ECO:0000256" key="4">
    <source>
        <dbReference type="ARBA" id="ARBA00011245"/>
    </source>
</evidence>
<dbReference type="PANTHER" id="PTHR10642:SF26">
    <property type="entry name" value="RIBONUCLEASE H1"/>
    <property type="match status" value="1"/>
</dbReference>
<dbReference type="InterPro" id="IPR002156">
    <property type="entry name" value="RNaseH_domain"/>
</dbReference>
<dbReference type="GO" id="GO:0003676">
    <property type="term" value="F:nucleic acid binding"/>
    <property type="evidence" value="ECO:0007669"/>
    <property type="project" value="InterPro"/>
</dbReference>
<dbReference type="CDD" id="cd09278">
    <property type="entry name" value="RNase_HI_prokaryote_like"/>
    <property type="match status" value="1"/>
</dbReference>